<evidence type="ECO:0000313" key="2">
    <source>
        <dbReference type="Proteomes" id="UP000887127"/>
    </source>
</evidence>
<protein>
    <submittedName>
        <fullName evidence="1">Uncharacterized protein</fullName>
    </submittedName>
</protein>
<dbReference type="GeneID" id="96911535"/>
<dbReference type="AlphaFoldDB" id="A0AAV3WW89"/>
<proteinExistence type="predicted"/>
<evidence type="ECO:0000313" key="1">
    <source>
        <dbReference type="EMBL" id="GEQ36016.1"/>
    </source>
</evidence>
<sequence>MDTDQAKRSLEQVSDLLSREKELYDAIDDQMVTLKFNNKHDFITPTQHAEIKARIDTHYFIFQNSNAFSCLCNQLAGFEIEE</sequence>
<dbReference type="RefSeq" id="WP_091761301.1">
    <property type="nucleotide sequence ID" value="NZ_BJVX01000010.1"/>
</dbReference>
<reference evidence="1" key="1">
    <citation type="submission" date="2019-08" db="EMBL/GenBank/DDBJ databases">
        <title>Marinilactibacillus psychrotolerans M13-2T whole genome sequencing project.</title>
        <authorList>
            <person name="Ishikawa M."/>
            <person name="Suzuki T."/>
            <person name="Matsutani M."/>
        </authorList>
    </citation>
    <scope>NUCLEOTIDE SEQUENCE</scope>
    <source>
        <strain evidence="1">M13-2T</strain>
    </source>
</reference>
<dbReference type="EMBL" id="BKBI01000010">
    <property type="protein sequence ID" value="GEQ36016.1"/>
    <property type="molecule type" value="Genomic_DNA"/>
</dbReference>
<accession>A0AAV3WW89</accession>
<organism evidence="1 2">
    <name type="scientific">Marinilactibacillus psychrotolerans</name>
    <dbReference type="NCBI Taxonomy" id="191770"/>
    <lineage>
        <taxon>Bacteria</taxon>
        <taxon>Bacillati</taxon>
        <taxon>Bacillota</taxon>
        <taxon>Bacilli</taxon>
        <taxon>Lactobacillales</taxon>
        <taxon>Carnobacteriaceae</taxon>
        <taxon>Marinilactibacillus</taxon>
    </lineage>
</organism>
<dbReference type="Proteomes" id="UP000887127">
    <property type="component" value="Unassembled WGS sequence"/>
</dbReference>
<comment type="caution">
    <text evidence="1">The sequence shown here is derived from an EMBL/GenBank/DDBJ whole genome shotgun (WGS) entry which is preliminary data.</text>
</comment>
<gene>
    <name evidence="1" type="ORF">M132T_15240</name>
</gene>
<name>A0AAV3WW89_9LACT</name>